<dbReference type="Pfam" id="PF20550">
    <property type="entry name" value="DUF6764"/>
    <property type="match status" value="1"/>
</dbReference>
<evidence type="ECO:0000313" key="2">
    <source>
        <dbReference type="Proteomes" id="UP001601992"/>
    </source>
</evidence>
<keyword evidence="2" id="KW-1185">Reference proteome</keyword>
<dbReference type="InterPro" id="IPR046652">
    <property type="entry name" value="DUF6764"/>
</dbReference>
<gene>
    <name evidence="1" type="ORF">ACFYXQ_11475</name>
</gene>
<proteinExistence type="predicted"/>
<reference evidence="1 2" key="1">
    <citation type="submission" date="2024-10" db="EMBL/GenBank/DDBJ databases">
        <title>The Natural Products Discovery Center: Release of the First 8490 Sequenced Strains for Exploring Actinobacteria Biosynthetic Diversity.</title>
        <authorList>
            <person name="Kalkreuter E."/>
            <person name="Kautsar S.A."/>
            <person name="Yang D."/>
            <person name="Bader C.D."/>
            <person name="Teijaro C.N."/>
            <person name="Fluegel L."/>
            <person name="Davis C.M."/>
            <person name="Simpson J.R."/>
            <person name="Lauterbach L."/>
            <person name="Steele A.D."/>
            <person name="Gui C."/>
            <person name="Meng S."/>
            <person name="Li G."/>
            <person name="Viehrig K."/>
            <person name="Ye F."/>
            <person name="Su P."/>
            <person name="Kiefer A.F."/>
            <person name="Nichols A."/>
            <person name="Cepeda A.J."/>
            <person name="Yan W."/>
            <person name="Fan B."/>
            <person name="Jiang Y."/>
            <person name="Adhikari A."/>
            <person name="Zheng C.-J."/>
            <person name="Schuster L."/>
            <person name="Cowan T.M."/>
            <person name="Smanski M.J."/>
            <person name="Chevrette M.G."/>
            <person name="De Carvalho L.P.S."/>
            <person name="Shen B."/>
        </authorList>
    </citation>
    <scope>NUCLEOTIDE SEQUENCE [LARGE SCALE GENOMIC DNA]</scope>
    <source>
        <strain evidence="1 2">NPDC002593</strain>
    </source>
</reference>
<organism evidence="1 2">
    <name type="scientific">Nocardia jiangxiensis</name>
    <dbReference type="NCBI Taxonomy" id="282685"/>
    <lineage>
        <taxon>Bacteria</taxon>
        <taxon>Bacillati</taxon>
        <taxon>Actinomycetota</taxon>
        <taxon>Actinomycetes</taxon>
        <taxon>Mycobacteriales</taxon>
        <taxon>Nocardiaceae</taxon>
        <taxon>Nocardia</taxon>
    </lineage>
</organism>
<name>A0ABW6RWI1_9NOCA</name>
<dbReference type="Proteomes" id="UP001601992">
    <property type="component" value="Unassembled WGS sequence"/>
</dbReference>
<evidence type="ECO:0000313" key="1">
    <source>
        <dbReference type="EMBL" id="MFF3568381.1"/>
    </source>
</evidence>
<dbReference type="RefSeq" id="WP_308418320.1">
    <property type="nucleotide sequence ID" value="NZ_JBIAQY010000003.1"/>
</dbReference>
<dbReference type="EMBL" id="JBIAQY010000003">
    <property type="protein sequence ID" value="MFF3568381.1"/>
    <property type="molecule type" value="Genomic_DNA"/>
</dbReference>
<accession>A0ABW6RWI1</accession>
<protein>
    <submittedName>
        <fullName evidence="1">DUF6764 family protein</fullName>
    </submittedName>
</protein>
<sequence length="171" mass="16671">MVKVISVVGVSAVAVGVYLCSTGNVSATQVQCDSDGGRDITVVAGTTACRATVGDSGHARAAGYDGIGFARANAGAIALGLGISGGIGASEGSRGMPIAIGVGPQAYAFTSLHDAAGPGVSFAMNGSLAQVISDNHSVTCLGSAALAWDSRSGTSCLATPLGVWRTAAPDR</sequence>
<comment type="caution">
    <text evidence="1">The sequence shown here is derived from an EMBL/GenBank/DDBJ whole genome shotgun (WGS) entry which is preliminary data.</text>
</comment>